<proteinExistence type="predicted"/>
<dbReference type="PANTHER" id="PTHR33112:SF10">
    <property type="entry name" value="TOL"/>
    <property type="match status" value="1"/>
</dbReference>
<accession>A0A9P5H388</accession>
<sequence>MAQVYSNAAFTVVAGRSTDSRKSFITNNLESPKRPLPCQLPIDTSNESGTLVIDLPRSGGIGPVSTRGWCFQERLSSRRSVIFGEEQIVFMCVAELAYENGRSVTNKLRPKFLQPSASTAPYQEPQALKEQTLRDWYLVVNTFSECRLSNPHDIFAAIMALAQPVARVLKSRYLAGVWECDLVRGLLWRPCHHFQTGPNGKIPVTRPKPTRFTKGSGPVVRAPSWSWAAVEGPVAQEALNPARMARHRDPSFARIRPKHLNPEKWSLDAQCAVDALHMPTCELELIGHMVKAVVLQALVSDFIKSKPNVRKFGSPHKHRVLLADEITTRKEAEEDEPWGHVVAIGFFDVLEERNGVDNVWCLPVVQDRGLMLKRSSGGKFSRIGWYLPEKGDWPSGQDEVEICLC</sequence>
<dbReference type="AlphaFoldDB" id="A0A9P5H388"/>
<comment type="caution">
    <text evidence="1">The sequence shown here is derived from an EMBL/GenBank/DDBJ whole genome shotgun (WGS) entry which is preliminary data.</text>
</comment>
<reference evidence="1" key="1">
    <citation type="submission" date="2020-03" db="EMBL/GenBank/DDBJ databases">
        <title>Draft Genome Sequence of Cylindrodendrum hubeiense.</title>
        <authorList>
            <person name="Buettner E."/>
            <person name="Kellner H."/>
        </authorList>
    </citation>
    <scope>NUCLEOTIDE SEQUENCE</scope>
    <source>
        <strain evidence="1">IHI 201604</strain>
    </source>
</reference>
<dbReference type="EMBL" id="JAANBB010000179">
    <property type="protein sequence ID" value="KAF7547416.1"/>
    <property type="molecule type" value="Genomic_DNA"/>
</dbReference>
<name>A0A9P5H388_9HYPO</name>
<gene>
    <name evidence="1" type="ORF">G7Z17_g7753</name>
</gene>
<dbReference type="OrthoDB" id="47007at2759"/>
<evidence type="ECO:0000313" key="2">
    <source>
        <dbReference type="Proteomes" id="UP000722485"/>
    </source>
</evidence>
<dbReference type="Proteomes" id="UP000722485">
    <property type="component" value="Unassembled WGS sequence"/>
</dbReference>
<evidence type="ECO:0000313" key="1">
    <source>
        <dbReference type="EMBL" id="KAF7547416.1"/>
    </source>
</evidence>
<keyword evidence="2" id="KW-1185">Reference proteome</keyword>
<protein>
    <submittedName>
        <fullName evidence="1">Uncharacterized protein</fullName>
    </submittedName>
</protein>
<dbReference type="PANTHER" id="PTHR33112">
    <property type="entry name" value="DOMAIN PROTEIN, PUTATIVE-RELATED"/>
    <property type="match status" value="1"/>
</dbReference>
<organism evidence="1 2">
    <name type="scientific">Cylindrodendrum hubeiense</name>
    <dbReference type="NCBI Taxonomy" id="595255"/>
    <lineage>
        <taxon>Eukaryota</taxon>
        <taxon>Fungi</taxon>
        <taxon>Dikarya</taxon>
        <taxon>Ascomycota</taxon>
        <taxon>Pezizomycotina</taxon>
        <taxon>Sordariomycetes</taxon>
        <taxon>Hypocreomycetidae</taxon>
        <taxon>Hypocreales</taxon>
        <taxon>Nectriaceae</taxon>
        <taxon>Cylindrodendrum</taxon>
    </lineage>
</organism>